<dbReference type="Proteomes" id="UP000285190">
    <property type="component" value="Unassembled WGS sequence"/>
</dbReference>
<dbReference type="InterPro" id="IPR029058">
    <property type="entry name" value="AB_hydrolase_fold"/>
</dbReference>
<comment type="caution">
    <text evidence="2">The sequence shown here is derived from an EMBL/GenBank/DDBJ whole genome shotgun (WGS) entry which is preliminary data.</text>
</comment>
<dbReference type="EMBL" id="QYUN01000003">
    <property type="protein sequence ID" value="RJF96571.1"/>
    <property type="molecule type" value="Genomic_DNA"/>
</dbReference>
<dbReference type="OrthoDB" id="5290302at2"/>
<keyword evidence="2" id="KW-0378">Hydrolase</keyword>
<dbReference type="NCBIfam" id="TIGR02427">
    <property type="entry name" value="protocat_pcaD"/>
    <property type="match status" value="1"/>
</dbReference>
<dbReference type="InterPro" id="IPR000073">
    <property type="entry name" value="AB_hydrolase_1"/>
</dbReference>
<dbReference type="PRINTS" id="PR00111">
    <property type="entry name" value="ABHYDROLASE"/>
</dbReference>
<dbReference type="RefSeq" id="WP_119742586.1">
    <property type="nucleotide sequence ID" value="NZ_QYUN01000003.1"/>
</dbReference>
<name>A0A418WVJ0_9BURK</name>
<dbReference type="PANTHER" id="PTHR43433:SF5">
    <property type="entry name" value="AB HYDROLASE-1 DOMAIN-CONTAINING PROTEIN"/>
    <property type="match status" value="1"/>
</dbReference>
<dbReference type="InterPro" id="IPR026968">
    <property type="entry name" value="PcaD/CatD"/>
</dbReference>
<dbReference type="GO" id="GO:0042952">
    <property type="term" value="P:beta-ketoadipate pathway"/>
    <property type="evidence" value="ECO:0007669"/>
    <property type="project" value="InterPro"/>
</dbReference>
<dbReference type="InterPro" id="IPR050471">
    <property type="entry name" value="AB_hydrolase"/>
</dbReference>
<dbReference type="GO" id="GO:0047570">
    <property type="term" value="F:3-oxoadipate enol-lactonase activity"/>
    <property type="evidence" value="ECO:0007669"/>
    <property type="project" value="UniProtKB-EC"/>
</dbReference>
<reference evidence="2 3" key="1">
    <citation type="submission" date="2018-09" db="EMBL/GenBank/DDBJ databases">
        <authorList>
            <person name="Zhu H."/>
        </authorList>
    </citation>
    <scope>NUCLEOTIDE SEQUENCE [LARGE SCALE GENOMIC DNA]</scope>
    <source>
        <strain evidence="2 3">K2R10-39</strain>
    </source>
</reference>
<dbReference type="Gene3D" id="3.40.50.1820">
    <property type="entry name" value="alpha/beta hydrolase"/>
    <property type="match status" value="1"/>
</dbReference>
<evidence type="ECO:0000259" key="1">
    <source>
        <dbReference type="Pfam" id="PF00561"/>
    </source>
</evidence>
<evidence type="ECO:0000313" key="2">
    <source>
        <dbReference type="EMBL" id="RJF96571.1"/>
    </source>
</evidence>
<keyword evidence="3" id="KW-1185">Reference proteome</keyword>
<accession>A0A418WVJ0</accession>
<organism evidence="2 3">
    <name type="scientific">Noviherbaspirillum cavernae</name>
    <dbReference type="NCBI Taxonomy" id="2320862"/>
    <lineage>
        <taxon>Bacteria</taxon>
        <taxon>Pseudomonadati</taxon>
        <taxon>Pseudomonadota</taxon>
        <taxon>Betaproteobacteria</taxon>
        <taxon>Burkholderiales</taxon>
        <taxon>Oxalobacteraceae</taxon>
        <taxon>Noviherbaspirillum</taxon>
    </lineage>
</organism>
<dbReference type="InterPro" id="IPR010662">
    <property type="entry name" value="RBBP9/YdeN"/>
</dbReference>
<dbReference type="Pfam" id="PF00561">
    <property type="entry name" value="Abhydrolase_1"/>
    <property type="match status" value="1"/>
</dbReference>
<gene>
    <name evidence="2" type="primary">pcaD</name>
    <name evidence="2" type="ORF">D3870_19210</name>
</gene>
<sequence>MTQISVNDIHLHYQLDGPESAPVLVFVNSIATDLSIWDQVTSVLQSSFRILRYDARGQGQSSAPDGPYSIELLASDLIGLLDALGLVRVNLCGLSLGAMVGMWIATHHPERIERLVLCNTAARVGPPESWDARAAAVLERGMQAIRPAVLERWLSPHFVSANPQGAERVLAMALGSPVAGYIGSCAAIRDMDQRESISTIRIPTLVVASSADAATPVADARHIANSIQAAVYTELSGGHLSNVEQATGLATAMMGFLQGRTA</sequence>
<dbReference type="AlphaFoldDB" id="A0A418WVJ0"/>
<feature type="domain" description="AB hydrolase-1" evidence="1">
    <location>
        <begin position="22"/>
        <end position="156"/>
    </location>
</feature>
<dbReference type="EC" id="3.1.1.24" evidence="2"/>
<protein>
    <submittedName>
        <fullName evidence="2">3-oxoadipate enol-lactonase</fullName>
        <ecNumber evidence="2">3.1.1.24</ecNumber>
    </submittedName>
</protein>
<proteinExistence type="predicted"/>
<dbReference type="PANTHER" id="PTHR43433">
    <property type="entry name" value="HYDROLASE, ALPHA/BETA FOLD FAMILY PROTEIN"/>
    <property type="match status" value="1"/>
</dbReference>
<evidence type="ECO:0000313" key="3">
    <source>
        <dbReference type="Proteomes" id="UP000285190"/>
    </source>
</evidence>
<dbReference type="SUPFAM" id="SSF53474">
    <property type="entry name" value="alpha/beta-Hydrolases"/>
    <property type="match status" value="1"/>
</dbReference>
<dbReference type="Pfam" id="PF06821">
    <property type="entry name" value="Ser_hydrolase"/>
    <property type="match status" value="1"/>
</dbReference>